<evidence type="ECO:0000313" key="2">
    <source>
        <dbReference type="Proteomes" id="UP000829194"/>
    </source>
</evidence>
<evidence type="ECO:0000313" key="1">
    <source>
        <dbReference type="EMBL" id="UNP28228.1"/>
    </source>
</evidence>
<reference evidence="1 2" key="1">
    <citation type="submission" date="2022-03" db="EMBL/GenBank/DDBJ databases">
        <title>Complete genome sequence of Lysobacter capsici VKM B-2533 and Lysobacter gummosus 10.1.1, promising sources of lytic agents.</title>
        <authorList>
            <person name="Tarlachkov S.V."/>
            <person name="Kudryakova I.V."/>
            <person name="Afoshin A.S."/>
            <person name="Leontyevskaya E.A."/>
            <person name="Leontyevskaya N.V."/>
        </authorList>
    </citation>
    <scope>NUCLEOTIDE SEQUENCE [LARGE SCALE GENOMIC DNA]</scope>
    <source>
        <strain evidence="1 2">10.1.1</strain>
    </source>
</reference>
<accession>A0ABY3X6M6</accession>
<keyword evidence="2" id="KW-1185">Reference proteome</keyword>
<gene>
    <name evidence="1" type="ORF">MOV92_17220</name>
</gene>
<sequence>MPDLPLLDLAALRALARDSAAIAGACACVAPAPIAWTSMPMELPQSRLERIATLIAAADYELSVEEYHPRGTHYWSPDAPIAIDRYPGNHCDVWRCRQCGRCFLHYTEGGGYFVDRRIRLLDPALIVDTSIAQD</sequence>
<dbReference type="RefSeq" id="WP_057943847.1">
    <property type="nucleotide sequence ID" value="NZ_CP011131.1"/>
</dbReference>
<name>A0ABY3X6M6_9GAMM</name>
<organism evidence="1 2">
    <name type="scientific">Lysobacter gummosus</name>
    <dbReference type="NCBI Taxonomy" id="262324"/>
    <lineage>
        <taxon>Bacteria</taxon>
        <taxon>Pseudomonadati</taxon>
        <taxon>Pseudomonadota</taxon>
        <taxon>Gammaproteobacteria</taxon>
        <taxon>Lysobacterales</taxon>
        <taxon>Lysobacteraceae</taxon>
        <taxon>Lysobacter</taxon>
    </lineage>
</organism>
<proteinExistence type="predicted"/>
<protein>
    <submittedName>
        <fullName evidence="1">Uncharacterized protein</fullName>
    </submittedName>
</protein>
<dbReference type="Proteomes" id="UP000829194">
    <property type="component" value="Chromosome"/>
</dbReference>
<dbReference type="EMBL" id="CP093547">
    <property type="protein sequence ID" value="UNP28228.1"/>
    <property type="molecule type" value="Genomic_DNA"/>
</dbReference>